<name>A0A3R9QSB0_9CREN</name>
<sequence length="125" mass="13793">MLAEGAELVCSINRISYPPWAVDGGLEGSCNHIVVLRNEKPICDGGRAFNMRLLKGDIVSIRSGGGGGWGSPLERDPKLVQLDVKNRYISLELASEVYGVVLDPVALEINWTATEELRRMREARR</sequence>
<accession>A0A3R9QSB0</accession>
<feature type="domain" description="Hydantoinase B/oxoprolinase" evidence="1">
    <location>
        <begin position="3"/>
        <end position="72"/>
    </location>
</feature>
<evidence type="ECO:0000313" key="2">
    <source>
        <dbReference type="EMBL" id="RSN69213.1"/>
    </source>
</evidence>
<proteinExistence type="predicted"/>
<organism evidence="2 3">
    <name type="scientific">Candidatus Korarchaeum cryptofilum</name>
    <dbReference type="NCBI Taxonomy" id="498846"/>
    <lineage>
        <taxon>Archaea</taxon>
        <taxon>Thermoproteota</taxon>
        <taxon>Candidatus Korarchaeia</taxon>
        <taxon>Candidatus Korarchaeales</taxon>
        <taxon>Candidatus Korarchaeaceae</taxon>
        <taxon>Candidatus Korarchaeum</taxon>
    </lineage>
</organism>
<dbReference type="InterPro" id="IPR003692">
    <property type="entry name" value="Hydantoinase_B"/>
</dbReference>
<dbReference type="EMBL" id="RCOR01000020">
    <property type="protein sequence ID" value="RSN69213.1"/>
    <property type="molecule type" value="Genomic_DNA"/>
</dbReference>
<evidence type="ECO:0000259" key="1">
    <source>
        <dbReference type="Pfam" id="PF02538"/>
    </source>
</evidence>
<reference evidence="2 3" key="1">
    <citation type="submission" date="2018-10" db="EMBL/GenBank/DDBJ databases">
        <title>Co-occurring genomic capacity for anaerobic methane metabolism and dissimilatory sulfite reduction discovered in the Korarchaeota.</title>
        <authorList>
            <person name="Mckay L.J."/>
            <person name="Dlakic M."/>
            <person name="Fields M.W."/>
            <person name="Delmont T.O."/>
            <person name="Eren A.M."/>
            <person name="Jay Z.J."/>
            <person name="Klingelsmith K.B."/>
            <person name="Rusch D.B."/>
            <person name="Inskeep W.P."/>
        </authorList>
    </citation>
    <scope>NUCLEOTIDE SEQUENCE [LARGE SCALE GENOMIC DNA]</scope>
    <source>
        <strain evidence="2 3">WS</strain>
    </source>
</reference>
<dbReference type="RefSeq" id="WP_125741446.1">
    <property type="nucleotide sequence ID" value="NZ_RCOR01000020.1"/>
</dbReference>
<gene>
    <name evidence="2" type="ORF">D9Q81_03975</name>
</gene>
<protein>
    <recommendedName>
        <fullName evidence="1">Hydantoinase B/oxoprolinase domain-containing protein</fullName>
    </recommendedName>
</protein>
<comment type="caution">
    <text evidence="2">The sequence shown here is derived from an EMBL/GenBank/DDBJ whole genome shotgun (WGS) entry which is preliminary data.</text>
</comment>
<evidence type="ECO:0000313" key="3">
    <source>
        <dbReference type="Proteomes" id="UP000278149"/>
    </source>
</evidence>
<dbReference type="AlphaFoldDB" id="A0A3R9QSB0"/>
<dbReference type="Pfam" id="PF02538">
    <property type="entry name" value="Hydantoinase_B"/>
    <property type="match status" value="1"/>
</dbReference>
<dbReference type="GO" id="GO:0003824">
    <property type="term" value="F:catalytic activity"/>
    <property type="evidence" value="ECO:0007669"/>
    <property type="project" value="InterPro"/>
</dbReference>
<dbReference type="Proteomes" id="UP000278149">
    <property type="component" value="Unassembled WGS sequence"/>
</dbReference>